<gene>
    <name evidence="2" type="ORF">FEZ41_14105</name>
</gene>
<dbReference type="Proteomes" id="UP000305100">
    <property type="component" value="Unassembled WGS sequence"/>
</dbReference>
<keyword evidence="1" id="KW-0812">Transmembrane</keyword>
<evidence type="ECO:0000313" key="2">
    <source>
        <dbReference type="EMBL" id="TLQ14589.1"/>
    </source>
</evidence>
<evidence type="ECO:0000256" key="1">
    <source>
        <dbReference type="SAM" id="Phobius"/>
    </source>
</evidence>
<reference evidence="2 3" key="1">
    <citation type="submission" date="2019-05" db="EMBL/GenBank/DDBJ databases">
        <title>The metagenome of a microbial culture collection derived from dairy environment covers the genomic content of the human microbiome.</title>
        <authorList>
            <person name="Roder T."/>
            <person name="Wuthrich D."/>
            <person name="Sattari Z."/>
            <person name="Von Ah U."/>
            <person name="Bar C."/>
            <person name="Ronchi F."/>
            <person name="Macpherson A.J."/>
            <person name="Ganal-Vonarburg S.C."/>
            <person name="Bruggmann R."/>
            <person name="Vergeres G."/>
        </authorList>
    </citation>
    <scope>NUCLEOTIDE SEQUENCE [LARGE SCALE GENOMIC DNA]</scope>
    <source>
        <strain evidence="2 3">FAM 1079</strain>
    </source>
</reference>
<evidence type="ECO:0000313" key="3">
    <source>
        <dbReference type="Proteomes" id="UP000305100"/>
    </source>
</evidence>
<proteinExistence type="predicted"/>
<name>A0A5R9CHL2_9LACO</name>
<keyword evidence="1" id="KW-0472">Membrane</keyword>
<accession>A0A5R9CHL2</accession>
<feature type="transmembrane region" description="Helical" evidence="1">
    <location>
        <begin position="51"/>
        <end position="70"/>
    </location>
</feature>
<sequence>MKEHEDPLITIQHRAWANGYLAGNIAWFVQVGFARYFQQIPIYQSADSVDILSYSVVIGIIYGFLVYNYWKSKIDQ</sequence>
<dbReference type="EMBL" id="VBSX01000065">
    <property type="protein sequence ID" value="TLQ14589.1"/>
    <property type="molecule type" value="Genomic_DNA"/>
</dbReference>
<comment type="caution">
    <text evidence="2">The sequence shown here is derived from an EMBL/GenBank/DDBJ whole genome shotgun (WGS) entry which is preliminary data.</text>
</comment>
<dbReference type="RefSeq" id="WP_138468194.1">
    <property type="nucleotide sequence ID" value="NZ_VBSX01000065.1"/>
</dbReference>
<keyword evidence="1" id="KW-1133">Transmembrane helix</keyword>
<protein>
    <submittedName>
        <fullName evidence="2">Uncharacterized protein</fullName>
    </submittedName>
</protein>
<dbReference type="AlphaFoldDB" id="A0A5R9CHL2"/>
<organism evidence="2 3">
    <name type="scientific">Lentilactobacillus parafarraginis</name>
    <dbReference type="NCBI Taxonomy" id="390842"/>
    <lineage>
        <taxon>Bacteria</taxon>
        <taxon>Bacillati</taxon>
        <taxon>Bacillota</taxon>
        <taxon>Bacilli</taxon>
        <taxon>Lactobacillales</taxon>
        <taxon>Lactobacillaceae</taxon>
        <taxon>Lentilactobacillus</taxon>
    </lineage>
</organism>